<reference evidence="5" key="1">
    <citation type="journal article" date="2020" name="Stud. Mycol.">
        <title>101 Dothideomycetes genomes: a test case for predicting lifestyles and emergence of pathogens.</title>
        <authorList>
            <person name="Haridas S."/>
            <person name="Albert R."/>
            <person name="Binder M."/>
            <person name="Bloem J."/>
            <person name="Labutti K."/>
            <person name="Salamov A."/>
            <person name="Andreopoulos B."/>
            <person name="Baker S."/>
            <person name="Barry K."/>
            <person name="Bills G."/>
            <person name="Bluhm B."/>
            <person name="Cannon C."/>
            <person name="Castanera R."/>
            <person name="Culley D."/>
            <person name="Daum C."/>
            <person name="Ezra D."/>
            <person name="Gonzalez J."/>
            <person name="Henrissat B."/>
            <person name="Kuo A."/>
            <person name="Liang C."/>
            <person name="Lipzen A."/>
            <person name="Lutzoni F."/>
            <person name="Magnuson J."/>
            <person name="Mondo S."/>
            <person name="Nolan M."/>
            <person name="Ohm R."/>
            <person name="Pangilinan J."/>
            <person name="Park H.-J."/>
            <person name="Ramirez L."/>
            <person name="Alfaro M."/>
            <person name="Sun H."/>
            <person name="Tritt A."/>
            <person name="Yoshinaga Y."/>
            <person name="Zwiers L.-H."/>
            <person name="Turgeon B."/>
            <person name="Goodwin S."/>
            <person name="Spatafora J."/>
            <person name="Crous P."/>
            <person name="Grigoriev I."/>
        </authorList>
    </citation>
    <scope>NUCLEOTIDE SEQUENCE</scope>
    <source>
        <strain evidence="5">CBS 119925</strain>
    </source>
</reference>
<dbReference type="PROSITE" id="PS50088">
    <property type="entry name" value="ANK_REPEAT"/>
    <property type="match status" value="3"/>
</dbReference>
<gene>
    <name evidence="5" type="ORF">M011DRAFT_475833</name>
</gene>
<dbReference type="Pfam" id="PF00023">
    <property type="entry name" value="Ank"/>
    <property type="match status" value="1"/>
</dbReference>
<keyword evidence="2" id="KW-0040">ANK repeat</keyword>
<sequence>MDPLSIAASIAGLLTLSGAIISHGYAHISKAKGNRTEFNQLLSEVSSLAGLLHVLQQQHATHGGTDVPLIRVPGETAETWKVTLERCQTTLNEIKSLIDSLASANAVRLMIRGVSLSNKVASLLNQAERYKTLFALCLQLQNNADSNTSIQLNNEVLVLLQQLRVSQESFWEHAKLKELAESRTKIRDWLGTTTEALHDEIVGARVVGSCQWLVDRHEFNHWLTADGFSGFWLTGNQGSGKSFITSNVIGAIEGILADNELILYHYCRFSHSGASSSQQVIAAIMAQLWEQLPQTSPIPEPLRKAADRFRCPSKVKMTKLSEVFFDLCQDFSRIFIVIDGLDELGDRGGILKLLDALPASTPTFKVFVTSRPEDDLEHTFHPYLTVALKPSDVLSDMKAYALRELEVLGIEDEQSDEPNIAQQLVERSQGMFLWLACQIDHLSRIRTAITTEVITALPQGLERTFEDVLLRLEEEDLALSLEILRVITFSAWPLSLAEVVEAVAVSTHTKNITQLRRNSLRRHSDVFHLCGSLVRRSELTGGITLAHYSVKEFLLCPCLAKGRRNFFHLEEQSSHKLMVDKCTRYLSMTDPTSEAFRRHFSQPLESLYIGSETDYPGQLAFLKYASSHLSTHLSQLDPDSFQEIWPSLNDFLRHPGGCFETWRTGLEYIHGAYRFPQGAGPIHMAASLGLKLLLTALLEADSALITLRTSDGRTPLHIALENHQDGIVELLMPNPPKDRVDAAEFQSPMSLKDERGRTALHTAIETGNEAVVVQLVTAGADVNATQDDGRTPIFVAVENRWELLAAFLSELADPHQFLPDGRSLLHVAAETGSFVWVAELLQCHKEPLLNSQDKNGWTALHYAVDRQRLRVVSVLVEAGCSIVAWDRKYWTPLHSAIHRQNLESAKLLLIADWTDRAVLPPPQPSLPSRQLDPESSDQTVEGPGAQSNDDDLDERLALLTLGNGQHDSVSTYPGIEGRRDDTADIDSNILKLPFEPSPSRTGKYPDAPFGPNHRKYHRRLKYTSSPRRVDEELLGPIGIAAISSYTEGMELLLQFVEKLEESDLICDGDFEIALSSKNAQIITMLFKMYDAFDEVLAHLLLEIPVDSVLDETLRSVISTKEVYDKYFQDALVGPLVGRKTDLVQRIIQVWPDPSDEMKHRALRSRPELLKTFLENNLGLPIALLENAPGYPEPFLHHLIQKQEFDCIRQLVKCPGISIEIRNARGETPLLALAENPSGPSKSAGTSARLSLADLLLSSLGADAHARDENSRGLCHKCARTGDDQFLERVLKVPDMDITSRDKNNRSPLLLAVESGSVRSIELLLKHLQQTESPRLGCERIIDAMEYANMRSAPLLRSMVARPERNVAIVTALITAEETAFDQLKPSRQDDLLALRTAFYIEALTWSIECDFKDGFSFLLPKIPRAALTSRTSMDGDTIYHVSAAVPSTDYLKTILQASEGHRDASIKTLMMKNTEKQTPMDIVIKNKFEYKFSMLLHYGVRLADDQREEAEKNGFWMTLVDSLDLKASSRPTASNRSNGDR</sequence>
<evidence type="ECO:0000256" key="3">
    <source>
        <dbReference type="SAM" id="MobiDB-lite"/>
    </source>
</evidence>
<dbReference type="InterPro" id="IPR027417">
    <property type="entry name" value="P-loop_NTPase"/>
</dbReference>
<feature type="domain" description="Nephrocystin 3-like N-terminal" evidence="4">
    <location>
        <begin position="208"/>
        <end position="371"/>
    </location>
</feature>
<organism evidence="5 6">
    <name type="scientific">Sporormia fimetaria CBS 119925</name>
    <dbReference type="NCBI Taxonomy" id="1340428"/>
    <lineage>
        <taxon>Eukaryota</taxon>
        <taxon>Fungi</taxon>
        <taxon>Dikarya</taxon>
        <taxon>Ascomycota</taxon>
        <taxon>Pezizomycotina</taxon>
        <taxon>Dothideomycetes</taxon>
        <taxon>Pleosporomycetidae</taxon>
        <taxon>Pleosporales</taxon>
        <taxon>Sporormiaceae</taxon>
        <taxon>Sporormia</taxon>
    </lineage>
</organism>
<name>A0A6A6VHA7_9PLEO</name>
<evidence type="ECO:0000256" key="2">
    <source>
        <dbReference type="PROSITE-ProRule" id="PRU00023"/>
    </source>
</evidence>
<dbReference type="SUPFAM" id="SSF48403">
    <property type="entry name" value="Ankyrin repeat"/>
    <property type="match status" value="2"/>
</dbReference>
<feature type="region of interest" description="Disordered" evidence="3">
    <location>
        <begin position="920"/>
        <end position="950"/>
    </location>
</feature>
<dbReference type="Gene3D" id="1.20.930.20">
    <property type="entry name" value="Adaptor protein Cbl, N-terminal domain"/>
    <property type="match status" value="1"/>
</dbReference>
<dbReference type="Pfam" id="PF24883">
    <property type="entry name" value="NPHP3_N"/>
    <property type="match status" value="1"/>
</dbReference>
<dbReference type="EMBL" id="MU006567">
    <property type="protein sequence ID" value="KAF2749094.1"/>
    <property type="molecule type" value="Genomic_DNA"/>
</dbReference>
<feature type="region of interest" description="Disordered" evidence="3">
    <location>
        <begin position="990"/>
        <end position="1010"/>
    </location>
</feature>
<dbReference type="PANTHER" id="PTHR10039:SF16">
    <property type="entry name" value="GPI INOSITOL-DEACYLASE"/>
    <property type="match status" value="1"/>
</dbReference>
<dbReference type="GO" id="GO:0007166">
    <property type="term" value="P:cell surface receptor signaling pathway"/>
    <property type="evidence" value="ECO:0007669"/>
    <property type="project" value="InterPro"/>
</dbReference>
<dbReference type="CDD" id="cd21037">
    <property type="entry name" value="MLKL_NTD"/>
    <property type="match status" value="1"/>
</dbReference>
<keyword evidence="1" id="KW-0677">Repeat</keyword>
<dbReference type="PANTHER" id="PTHR10039">
    <property type="entry name" value="AMELOGENIN"/>
    <property type="match status" value="1"/>
</dbReference>
<dbReference type="InterPro" id="IPR036770">
    <property type="entry name" value="Ankyrin_rpt-contain_sf"/>
</dbReference>
<dbReference type="OrthoDB" id="3944243at2759"/>
<dbReference type="Proteomes" id="UP000799440">
    <property type="component" value="Unassembled WGS sequence"/>
</dbReference>
<proteinExistence type="predicted"/>
<dbReference type="InterPro" id="IPR002110">
    <property type="entry name" value="Ankyrin_rpt"/>
</dbReference>
<evidence type="ECO:0000259" key="4">
    <source>
        <dbReference type="Pfam" id="PF24883"/>
    </source>
</evidence>
<dbReference type="PROSITE" id="PS50297">
    <property type="entry name" value="ANK_REP_REGION"/>
    <property type="match status" value="3"/>
</dbReference>
<dbReference type="SMART" id="SM00248">
    <property type="entry name" value="ANK"/>
    <property type="match status" value="11"/>
</dbReference>
<dbReference type="Gene3D" id="1.25.40.20">
    <property type="entry name" value="Ankyrin repeat-containing domain"/>
    <property type="match status" value="2"/>
</dbReference>
<feature type="repeat" description="ANK" evidence="2">
    <location>
        <begin position="711"/>
        <end position="732"/>
    </location>
</feature>
<protein>
    <submittedName>
        <fullName evidence="5">Ankyrin</fullName>
    </submittedName>
</protein>
<dbReference type="SUPFAM" id="SSF52540">
    <property type="entry name" value="P-loop containing nucleoside triphosphate hydrolases"/>
    <property type="match status" value="1"/>
</dbReference>
<dbReference type="Gene3D" id="3.40.50.300">
    <property type="entry name" value="P-loop containing nucleotide triphosphate hydrolases"/>
    <property type="match status" value="1"/>
</dbReference>
<evidence type="ECO:0000313" key="5">
    <source>
        <dbReference type="EMBL" id="KAF2749094.1"/>
    </source>
</evidence>
<dbReference type="InterPro" id="IPR036537">
    <property type="entry name" value="Adaptor_Cbl_N_dom_sf"/>
</dbReference>
<feature type="repeat" description="ANK" evidence="2">
    <location>
        <begin position="755"/>
        <end position="787"/>
    </location>
</feature>
<dbReference type="InterPro" id="IPR056884">
    <property type="entry name" value="NPHP3-like_N"/>
</dbReference>
<feature type="repeat" description="ANK" evidence="2">
    <location>
        <begin position="855"/>
        <end position="887"/>
    </location>
</feature>
<evidence type="ECO:0000313" key="6">
    <source>
        <dbReference type="Proteomes" id="UP000799440"/>
    </source>
</evidence>
<dbReference type="InterPro" id="IPR059179">
    <property type="entry name" value="MLKL-like_MCAfunc"/>
</dbReference>
<accession>A0A6A6VHA7</accession>
<evidence type="ECO:0000256" key="1">
    <source>
        <dbReference type="ARBA" id="ARBA00022737"/>
    </source>
</evidence>
<keyword evidence="6" id="KW-1185">Reference proteome</keyword>
<dbReference type="Pfam" id="PF12796">
    <property type="entry name" value="Ank_2"/>
    <property type="match status" value="2"/>
</dbReference>